<dbReference type="Proteomes" id="UP000652219">
    <property type="component" value="Unassembled WGS sequence"/>
</dbReference>
<proteinExistence type="predicted"/>
<name>A0A8H6INK3_9PEZI</name>
<reference evidence="2 3" key="1">
    <citation type="journal article" date="2020" name="Phytopathology">
        <title>Genome Sequence Resources of Colletotrichum truncatum, C. plurivorum, C. musicola, and C. sojae: Four Species Pathogenic to Soybean (Glycine max).</title>
        <authorList>
            <person name="Rogerio F."/>
            <person name="Boufleur T.R."/>
            <person name="Ciampi-Guillardi M."/>
            <person name="Sukno S.A."/>
            <person name="Thon M.R."/>
            <person name="Massola Junior N.S."/>
            <person name="Baroncelli R."/>
        </authorList>
    </citation>
    <scope>NUCLEOTIDE SEQUENCE [LARGE SCALE GENOMIC DNA]</scope>
    <source>
        <strain evidence="2 3">LFN0009</strain>
    </source>
</reference>
<feature type="region of interest" description="Disordered" evidence="1">
    <location>
        <begin position="44"/>
        <end position="88"/>
    </location>
</feature>
<organism evidence="2 3">
    <name type="scientific">Colletotrichum sojae</name>
    <dbReference type="NCBI Taxonomy" id="2175907"/>
    <lineage>
        <taxon>Eukaryota</taxon>
        <taxon>Fungi</taxon>
        <taxon>Dikarya</taxon>
        <taxon>Ascomycota</taxon>
        <taxon>Pezizomycotina</taxon>
        <taxon>Sordariomycetes</taxon>
        <taxon>Hypocreomycetidae</taxon>
        <taxon>Glomerellales</taxon>
        <taxon>Glomerellaceae</taxon>
        <taxon>Colletotrichum</taxon>
        <taxon>Colletotrichum orchidearum species complex</taxon>
    </lineage>
</organism>
<sequence length="262" mass="29237">MGQQIRKSDHMLLFHPSANRNKAASNDPFRFNVHLLFMKTRRGGSATTGVERRIRAETSGEGSSEGSSQPGLREGLQPPGGTPSDTAEARWQSLSTTYLVRYSRCLSKDADDVTQQVVQCRTDDNQRHIAPVPHLHSRERIRGGEADKTAIRAHLARHELTKAICKTVFFAELCIALGSDRTFENPSFINGANHSRNVNRSRGASLTPPQTRRLLFSLLPPMHKALVEKAVAMIWVQVRQQCASDELLAALRFRFAALLQMK</sequence>
<dbReference type="EMBL" id="WIGN01000595">
    <property type="protein sequence ID" value="KAF6787591.1"/>
    <property type="molecule type" value="Genomic_DNA"/>
</dbReference>
<evidence type="ECO:0000313" key="2">
    <source>
        <dbReference type="EMBL" id="KAF6787591.1"/>
    </source>
</evidence>
<evidence type="ECO:0000313" key="3">
    <source>
        <dbReference type="Proteomes" id="UP000652219"/>
    </source>
</evidence>
<accession>A0A8H6INK3</accession>
<keyword evidence="3" id="KW-1185">Reference proteome</keyword>
<dbReference type="AlphaFoldDB" id="A0A8H6INK3"/>
<evidence type="ECO:0000256" key="1">
    <source>
        <dbReference type="SAM" id="MobiDB-lite"/>
    </source>
</evidence>
<protein>
    <submittedName>
        <fullName evidence="2">Uncharacterized protein</fullName>
    </submittedName>
</protein>
<comment type="caution">
    <text evidence="2">The sequence shown here is derived from an EMBL/GenBank/DDBJ whole genome shotgun (WGS) entry which is preliminary data.</text>
</comment>
<feature type="compositionally biased region" description="Low complexity" evidence="1">
    <location>
        <begin position="59"/>
        <end position="68"/>
    </location>
</feature>
<gene>
    <name evidence="2" type="ORF">CSOJ01_15207</name>
</gene>